<evidence type="ECO:0000256" key="4">
    <source>
        <dbReference type="SAM" id="Coils"/>
    </source>
</evidence>
<dbReference type="AlphaFoldDB" id="A0A432ZSF2"/>
<organism evidence="6 7">
    <name type="scientific">Idiomarina tyrosinivorans</name>
    <dbReference type="NCBI Taxonomy" id="1445662"/>
    <lineage>
        <taxon>Bacteria</taxon>
        <taxon>Pseudomonadati</taxon>
        <taxon>Pseudomonadota</taxon>
        <taxon>Gammaproteobacteria</taxon>
        <taxon>Alteromonadales</taxon>
        <taxon>Idiomarinaceae</taxon>
        <taxon>Idiomarina</taxon>
    </lineage>
</organism>
<keyword evidence="3" id="KW-0597">Phosphoprotein</keyword>
<dbReference type="CDD" id="cd00075">
    <property type="entry name" value="HATPase"/>
    <property type="match status" value="1"/>
</dbReference>
<dbReference type="PANTHER" id="PTHR43065:SF42">
    <property type="entry name" value="TWO-COMPONENT SENSOR PPRA"/>
    <property type="match status" value="1"/>
</dbReference>
<feature type="coiled-coil region" evidence="4">
    <location>
        <begin position="179"/>
        <end position="213"/>
    </location>
</feature>
<reference evidence="6 7" key="1">
    <citation type="journal article" date="2011" name="Front. Microbiol.">
        <title>Genomic signatures of strain selection and enhancement in Bacillus atrophaeus var. globigii, a historical biowarfare simulant.</title>
        <authorList>
            <person name="Gibbons H.S."/>
            <person name="Broomall S.M."/>
            <person name="McNew L.A."/>
            <person name="Daligault H."/>
            <person name="Chapman C."/>
            <person name="Bruce D."/>
            <person name="Karavis M."/>
            <person name="Krepps M."/>
            <person name="McGregor P.A."/>
            <person name="Hong C."/>
            <person name="Park K.H."/>
            <person name="Akmal A."/>
            <person name="Feldman A."/>
            <person name="Lin J.S."/>
            <person name="Chang W.E."/>
            <person name="Higgs B.W."/>
            <person name="Demirev P."/>
            <person name="Lindquist J."/>
            <person name="Liem A."/>
            <person name="Fochler E."/>
            <person name="Read T.D."/>
            <person name="Tapia R."/>
            <person name="Johnson S."/>
            <person name="Bishop-Lilly K.A."/>
            <person name="Detter C."/>
            <person name="Han C."/>
            <person name="Sozhamannan S."/>
            <person name="Rosenzweig C.N."/>
            <person name="Skowronski E.W."/>
        </authorList>
    </citation>
    <scope>NUCLEOTIDE SEQUENCE [LARGE SCALE GENOMIC DNA]</scope>
    <source>
        <strain evidence="6 7">CC-PW-9</strain>
    </source>
</reference>
<comment type="caution">
    <text evidence="6">The sequence shown here is derived from an EMBL/GenBank/DDBJ whole genome shotgun (WGS) entry which is preliminary data.</text>
</comment>
<sequence length="456" mass="50781">MRAELEDILLEVSRSDKIDRGDLDAAQQLIIQSAVQGLHITRAGIWLLNDNKDALHCAILCDNGDITETDTAIHAADFPSYFAALRKERTIIANDAYDNTATLEFAAEYLPAYGIFSMLNIPLRHRGEMIGVLCCEGREKGRRWHEDEVAFVGMLADIYGRALSAYQREIYERQLVAQNAELENRVKARTASLEQALDNFRMAQQRLVETEKMAALGKLVAGVAHEVNTPLGVAVTATSLCKQRIKQLHQQFNDGKLSKRLLLSFIEEAEEAYDLMESNLHRAAKLIQNFKRTAVDQSSFELVDVEMVDYLRSLVVSLKPLVKKKLVDITIHGDAQLQIKTFQGAIAQIITNLVSNTNEHAFNEANEQNQISINVSATENGLQLVFADNGRGMEQDVQKQAFNPFYTTSRNQGGSGLGLSIVYNLVTQKLKGQISLRSVPGEGSEFTIQLPNLEVS</sequence>
<dbReference type="SUPFAM" id="SSF47384">
    <property type="entry name" value="Homodimeric domain of signal transducing histidine kinase"/>
    <property type="match status" value="1"/>
</dbReference>
<keyword evidence="6" id="KW-0808">Transferase</keyword>
<keyword evidence="6" id="KW-0418">Kinase</keyword>
<evidence type="ECO:0000256" key="3">
    <source>
        <dbReference type="ARBA" id="ARBA00022553"/>
    </source>
</evidence>
<name>A0A432ZSF2_9GAMM</name>
<proteinExistence type="predicted"/>
<dbReference type="Pfam" id="PF01590">
    <property type="entry name" value="GAF"/>
    <property type="match status" value="1"/>
</dbReference>
<dbReference type="CDD" id="cd00082">
    <property type="entry name" value="HisKA"/>
    <property type="match status" value="1"/>
</dbReference>
<dbReference type="EC" id="2.7.13.3" evidence="2"/>
<dbReference type="OrthoDB" id="2521613at2"/>
<dbReference type="GO" id="GO:0000155">
    <property type="term" value="F:phosphorelay sensor kinase activity"/>
    <property type="evidence" value="ECO:0007669"/>
    <property type="project" value="InterPro"/>
</dbReference>
<comment type="catalytic activity">
    <reaction evidence="1">
        <text>ATP + protein L-histidine = ADP + protein N-phospho-L-histidine.</text>
        <dbReference type="EC" id="2.7.13.3"/>
    </reaction>
</comment>
<evidence type="ECO:0000256" key="1">
    <source>
        <dbReference type="ARBA" id="ARBA00000085"/>
    </source>
</evidence>
<feature type="domain" description="Histidine kinase" evidence="5">
    <location>
        <begin position="222"/>
        <end position="454"/>
    </location>
</feature>
<dbReference type="InterPro" id="IPR003018">
    <property type="entry name" value="GAF"/>
</dbReference>
<dbReference type="SUPFAM" id="SSF55781">
    <property type="entry name" value="GAF domain-like"/>
    <property type="match status" value="1"/>
</dbReference>
<dbReference type="SMART" id="SM00387">
    <property type="entry name" value="HATPase_c"/>
    <property type="match status" value="1"/>
</dbReference>
<dbReference type="RefSeq" id="WP_126841368.1">
    <property type="nucleotide sequence ID" value="NZ_PIQH01000003.1"/>
</dbReference>
<evidence type="ECO:0000256" key="2">
    <source>
        <dbReference type="ARBA" id="ARBA00012438"/>
    </source>
</evidence>
<evidence type="ECO:0000313" key="7">
    <source>
        <dbReference type="Proteomes" id="UP000287996"/>
    </source>
</evidence>
<dbReference type="SUPFAM" id="SSF55874">
    <property type="entry name" value="ATPase domain of HSP90 chaperone/DNA topoisomerase II/histidine kinase"/>
    <property type="match status" value="1"/>
</dbReference>
<dbReference type="Gene3D" id="3.30.565.10">
    <property type="entry name" value="Histidine kinase-like ATPase, C-terminal domain"/>
    <property type="match status" value="1"/>
</dbReference>
<dbReference type="Pfam" id="PF02518">
    <property type="entry name" value="HATPase_c"/>
    <property type="match status" value="1"/>
</dbReference>
<accession>A0A432ZSF2</accession>
<dbReference type="InterPro" id="IPR036890">
    <property type="entry name" value="HATPase_C_sf"/>
</dbReference>
<dbReference type="Gene3D" id="3.30.450.40">
    <property type="match status" value="1"/>
</dbReference>
<dbReference type="Proteomes" id="UP000287996">
    <property type="component" value="Unassembled WGS sequence"/>
</dbReference>
<dbReference type="InterPro" id="IPR029016">
    <property type="entry name" value="GAF-like_dom_sf"/>
</dbReference>
<dbReference type="PANTHER" id="PTHR43065">
    <property type="entry name" value="SENSOR HISTIDINE KINASE"/>
    <property type="match status" value="1"/>
</dbReference>
<evidence type="ECO:0000313" key="6">
    <source>
        <dbReference type="EMBL" id="RUO80840.1"/>
    </source>
</evidence>
<evidence type="ECO:0000259" key="5">
    <source>
        <dbReference type="PROSITE" id="PS50109"/>
    </source>
</evidence>
<gene>
    <name evidence="6" type="ORF">CWI84_04450</name>
</gene>
<dbReference type="EMBL" id="PIQH01000003">
    <property type="protein sequence ID" value="RUO80840.1"/>
    <property type="molecule type" value="Genomic_DNA"/>
</dbReference>
<dbReference type="InterPro" id="IPR003594">
    <property type="entry name" value="HATPase_dom"/>
</dbReference>
<dbReference type="SMART" id="SM00065">
    <property type="entry name" value="GAF"/>
    <property type="match status" value="1"/>
</dbReference>
<dbReference type="PROSITE" id="PS50109">
    <property type="entry name" value="HIS_KIN"/>
    <property type="match status" value="1"/>
</dbReference>
<dbReference type="InterPro" id="IPR036097">
    <property type="entry name" value="HisK_dim/P_sf"/>
</dbReference>
<dbReference type="Gene3D" id="1.10.287.130">
    <property type="match status" value="1"/>
</dbReference>
<keyword evidence="7" id="KW-1185">Reference proteome</keyword>
<dbReference type="InterPro" id="IPR003661">
    <property type="entry name" value="HisK_dim/P_dom"/>
</dbReference>
<dbReference type="InterPro" id="IPR005467">
    <property type="entry name" value="His_kinase_dom"/>
</dbReference>
<protein>
    <recommendedName>
        <fullName evidence="2">histidine kinase</fullName>
        <ecNumber evidence="2">2.7.13.3</ecNumber>
    </recommendedName>
</protein>
<dbReference type="PRINTS" id="PR00344">
    <property type="entry name" value="BCTRLSENSOR"/>
</dbReference>
<keyword evidence="4" id="KW-0175">Coiled coil</keyword>
<dbReference type="InterPro" id="IPR004358">
    <property type="entry name" value="Sig_transdc_His_kin-like_C"/>
</dbReference>